<accession>A0ACB8D3P3</accession>
<dbReference type="Proteomes" id="UP000821865">
    <property type="component" value="Chromosome 3"/>
</dbReference>
<evidence type="ECO:0000313" key="2">
    <source>
        <dbReference type="Proteomes" id="UP000821865"/>
    </source>
</evidence>
<sequence length="101" mass="11468">MAENAVYCYTWSEDESAKGSNEVASALRNTLRSASYEEIEEVRFVAEGCAGQHIRICMIFRWLQDEVSEAVLKITLVFPVTGLPPPDRVFGGIEKDIRRHY</sequence>
<reference evidence="1" key="1">
    <citation type="submission" date="2020-05" db="EMBL/GenBank/DDBJ databases">
        <title>Large-scale comparative analyses of tick genomes elucidate their genetic diversity and vector capacities.</title>
        <authorList>
            <person name="Jia N."/>
            <person name="Wang J."/>
            <person name="Shi W."/>
            <person name="Du L."/>
            <person name="Sun Y."/>
            <person name="Zhan W."/>
            <person name="Jiang J."/>
            <person name="Wang Q."/>
            <person name="Zhang B."/>
            <person name="Ji P."/>
            <person name="Sakyi L.B."/>
            <person name="Cui X."/>
            <person name="Yuan T."/>
            <person name="Jiang B."/>
            <person name="Yang W."/>
            <person name="Lam T.T.-Y."/>
            <person name="Chang Q."/>
            <person name="Ding S."/>
            <person name="Wang X."/>
            <person name="Zhu J."/>
            <person name="Ruan X."/>
            <person name="Zhao L."/>
            <person name="Wei J."/>
            <person name="Que T."/>
            <person name="Du C."/>
            <person name="Cheng J."/>
            <person name="Dai P."/>
            <person name="Han X."/>
            <person name="Huang E."/>
            <person name="Gao Y."/>
            <person name="Liu J."/>
            <person name="Shao H."/>
            <person name="Ye R."/>
            <person name="Li L."/>
            <person name="Wei W."/>
            <person name="Wang X."/>
            <person name="Wang C."/>
            <person name="Yang T."/>
            <person name="Huo Q."/>
            <person name="Li W."/>
            <person name="Guo W."/>
            <person name="Chen H."/>
            <person name="Zhou L."/>
            <person name="Ni X."/>
            <person name="Tian J."/>
            <person name="Zhou Y."/>
            <person name="Sheng Y."/>
            <person name="Liu T."/>
            <person name="Pan Y."/>
            <person name="Xia L."/>
            <person name="Li J."/>
            <person name="Zhao F."/>
            <person name="Cao W."/>
        </authorList>
    </citation>
    <scope>NUCLEOTIDE SEQUENCE</scope>
    <source>
        <strain evidence="1">Dsil-2018</strain>
    </source>
</reference>
<name>A0ACB8D3P3_DERSI</name>
<gene>
    <name evidence="1" type="ORF">HPB49_007063</name>
</gene>
<dbReference type="EMBL" id="CM023472">
    <property type="protein sequence ID" value="KAH7958988.1"/>
    <property type="molecule type" value="Genomic_DNA"/>
</dbReference>
<protein>
    <submittedName>
        <fullName evidence="1">Uncharacterized protein</fullName>
    </submittedName>
</protein>
<organism evidence="1 2">
    <name type="scientific">Dermacentor silvarum</name>
    <name type="common">Tick</name>
    <dbReference type="NCBI Taxonomy" id="543639"/>
    <lineage>
        <taxon>Eukaryota</taxon>
        <taxon>Metazoa</taxon>
        <taxon>Ecdysozoa</taxon>
        <taxon>Arthropoda</taxon>
        <taxon>Chelicerata</taxon>
        <taxon>Arachnida</taxon>
        <taxon>Acari</taxon>
        <taxon>Parasitiformes</taxon>
        <taxon>Ixodida</taxon>
        <taxon>Ixodoidea</taxon>
        <taxon>Ixodidae</taxon>
        <taxon>Rhipicephalinae</taxon>
        <taxon>Dermacentor</taxon>
    </lineage>
</organism>
<proteinExistence type="predicted"/>
<evidence type="ECO:0000313" key="1">
    <source>
        <dbReference type="EMBL" id="KAH7958988.1"/>
    </source>
</evidence>
<keyword evidence="2" id="KW-1185">Reference proteome</keyword>
<comment type="caution">
    <text evidence="1">The sequence shown here is derived from an EMBL/GenBank/DDBJ whole genome shotgun (WGS) entry which is preliminary data.</text>
</comment>